<dbReference type="AlphaFoldDB" id="A0A8X8Y5X7"/>
<proteinExistence type="predicted"/>
<dbReference type="EMBL" id="PNBA02000005">
    <property type="protein sequence ID" value="KAG6424672.1"/>
    <property type="molecule type" value="Genomic_DNA"/>
</dbReference>
<dbReference type="PANTHER" id="PTHR33143">
    <property type="entry name" value="F16F4.1 PROTEIN-RELATED"/>
    <property type="match status" value="1"/>
</dbReference>
<sequence length="234" mass="24571">MNLPEFFSDAASGTNRPSPRKEVQLQGPRPTALKVNKDSLKIRKPPIAPPPHHHFPPPPPPPPAENRQPIIIYAVPPKVIHTTVNDYKSLVQRLTGNATTSSSSPSPYAGGALSPAARLASLEKTTSPKERDPSASASADAGNFAVGDFVGDANVEMGAVPGILSPAPGSLPTISPGFFLPSPGCFPAISPGILSPANWDPFNMFIPSPSTLFTAPMVSPSPSSCDLFNPFFDF</sequence>
<feature type="domain" description="VQ" evidence="2">
    <location>
        <begin position="75"/>
        <end position="98"/>
    </location>
</feature>
<evidence type="ECO:0000313" key="3">
    <source>
        <dbReference type="EMBL" id="KAG6424672.1"/>
    </source>
</evidence>
<evidence type="ECO:0000256" key="1">
    <source>
        <dbReference type="SAM" id="MobiDB-lite"/>
    </source>
</evidence>
<accession>A0A8X8Y5X7</accession>
<dbReference type="OrthoDB" id="1518325at2759"/>
<gene>
    <name evidence="3" type="ORF">SASPL_115092</name>
</gene>
<dbReference type="Pfam" id="PF05678">
    <property type="entry name" value="VQ"/>
    <property type="match status" value="1"/>
</dbReference>
<protein>
    <recommendedName>
        <fullName evidence="2">VQ domain-containing protein</fullName>
    </recommendedName>
</protein>
<evidence type="ECO:0000259" key="2">
    <source>
        <dbReference type="Pfam" id="PF05678"/>
    </source>
</evidence>
<keyword evidence="4" id="KW-1185">Reference proteome</keyword>
<feature type="compositionally biased region" description="Pro residues" evidence="1">
    <location>
        <begin position="46"/>
        <end position="64"/>
    </location>
</feature>
<dbReference type="PANTHER" id="PTHR33143:SF50">
    <property type="entry name" value="PROTEIN MKS1"/>
    <property type="match status" value="1"/>
</dbReference>
<evidence type="ECO:0000313" key="4">
    <source>
        <dbReference type="Proteomes" id="UP000298416"/>
    </source>
</evidence>
<dbReference type="GO" id="GO:0005634">
    <property type="term" value="C:nucleus"/>
    <property type="evidence" value="ECO:0007669"/>
    <property type="project" value="TreeGrafter"/>
</dbReference>
<dbReference type="InterPro" id="IPR008889">
    <property type="entry name" value="VQ"/>
</dbReference>
<reference evidence="3" key="1">
    <citation type="submission" date="2018-01" db="EMBL/GenBank/DDBJ databases">
        <authorList>
            <person name="Mao J.F."/>
        </authorList>
    </citation>
    <scope>NUCLEOTIDE SEQUENCE</scope>
    <source>
        <strain evidence="3">Huo1</strain>
        <tissue evidence="3">Leaf</tissue>
    </source>
</reference>
<dbReference type="InterPro" id="IPR039607">
    <property type="entry name" value="VQ_8/17/18/20/21/25"/>
</dbReference>
<reference evidence="3" key="2">
    <citation type="submission" date="2020-08" db="EMBL/GenBank/DDBJ databases">
        <title>Plant Genome Project.</title>
        <authorList>
            <person name="Zhang R.-G."/>
        </authorList>
    </citation>
    <scope>NUCLEOTIDE SEQUENCE</scope>
    <source>
        <strain evidence="3">Huo1</strain>
        <tissue evidence="3">Leaf</tissue>
    </source>
</reference>
<organism evidence="3">
    <name type="scientific">Salvia splendens</name>
    <name type="common">Scarlet sage</name>
    <dbReference type="NCBI Taxonomy" id="180675"/>
    <lineage>
        <taxon>Eukaryota</taxon>
        <taxon>Viridiplantae</taxon>
        <taxon>Streptophyta</taxon>
        <taxon>Embryophyta</taxon>
        <taxon>Tracheophyta</taxon>
        <taxon>Spermatophyta</taxon>
        <taxon>Magnoliopsida</taxon>
        <taxon>eudicotyledons</taxon>
        <taxon>Gunneridae</taxon>
        <taxon>Pentapetalae</taxon>
        <taxon>asterids</taxon>
        <taxon>lamiids</taxon>
        <taxon>Lamiales</taxon>
        <taxon>Lamiaceae</taxon>
        <taxon>Nepetoideae</taxon>
        <taxon>Mentheae</taxon>
        <taxon>Salviinae</taxon>
        <taxon>Salvia</taxon>
        <taxon>Salvia subgen. Calosphace</taxon>
        <taxon>core Calosphace</taxon>
    </lineage>
</organism>
<dbReference type="Proteomes" id="UP000298416">
    <property type="component" value="Unassembled WGS sequence"/>
</dbReference>
<comment type="caution">
    <text evidence="3">The sequence shown here is derived from an EMBL/GenBank/DDBJ whole genome shotgun (WGS) entry which is preliminary data.</text>
</comment>
<feature type="region of interest" description="Disordered" evidence="1">
    <location>
        <begin position="1"/>
        <end position="67"/>
    </location>
</feature>
<name>A0A8X8Y5X7_SALSN</name>